<dbReference type="KEGG" id="awd:AWOD_II_0719"/>
<evidence type="ECO:0000313" key="1">
    <source>
        <dbReference type="EMBL" id="CED57351.1"/>
    </source>
</evidence>
<name>A0A090I741_9GAMM</name>
<sequence length="85" mass="9867">MGSAAYEKGFNACQLSGYSNPYHEDSSEFDEYERGYFQRLKRSDYGSCPSFGYWVPDLEPVREVSPKYKVEPRENNPYAKAKGKY</sequence>
<dbReference type="Proteomes" id="UP000032427">
    <property type="component" value="Chromosome 2"/>
</dbReference>
<dbReference type="OrthoDB" id="8912764at2"/>
<organism evidence="1 2">
    <name type="scientific">Aliivibrio wodanis</name>
    <dbReference type="NCBI Taxonomy" id="80852"/>
    <lineage>
        <taxon>Bacteria</taxon>
        <taxon>Pseudomonadati</taxon>
        <taxon>Pseudomonadota</taxon>
        <taxon>Gammaproteobacteria</taxon>
        <taxon>Vibrionales</taxon>
        <taxon>Vibrionaceae</taxon>
        <taxon>Aliivibrio</taxon>
    </lineage>
</organism>
<accession>A0A090I741</accession>
<protein>
    <submittedName>
        <fullName evidence="1">Uncharacterized protein</fullName>
    </submittedName>
</protein>
<keyword evidence="2" id="KW-1185">Reference proteome</keyword>
<dbReference type="AlphaFoldDB" id="A0A090I741"/>
<reference evidence="2" key="1">
    <citation type="submission" date="2014-09" db="EMBL/GenBank/DDBJ databases">
        <authorList>
            <person name="Hjerde E."/>
        </authorList>
    </citation>
    <scope>NUCLEOTIDE SEQUENCE [LARGE SCALE GENOMIC DNA]</scope>
    <source>
        <strain evidence="2">06/09/139</strain>
    </source>
</reference>
<dbReference type="EMBL" id="LN554847">
    <property type="protein sequence ID" value="CED57351.1"/>
    <property type="molecule type" value="Genomic_DNA"/>
</dbReference>
<dbReference type="HOGENOM" id="CLU_2505454_0_0_6"/>
<evidence type="ECO:0000313" key="2">
    <source>
        <dbReference type="Proteomes" id="UP000032427"/>
    </source>
</evidence>
<dbReference type="PATRIC" id="fig|80852.17.peg.3499"/>
<proteinExistence type="predicted"/>
<gene>
    <name evidence="1" type="ORF">AWOD_II_0719</name>
</gene>